<dbReference type="PANTHER" id="PTHR43856">
    <property type="entry name" value="CARDIOLIPIN HYDROLASE"/>
    <property type="match status" value="1"/>
</dbReference>
<evidence type="ECO:0000256" key="7">
    <source>
        <dbReference type="SAM" id="SignalP"/>
    </source>
</evidence>
<dbReference type="EC" id="3.1.4.4" evidence="3"/>
<organism evidence="9 10">
    <name type="scientific">Melittangium boletus DSM 14713</name>
    <dbReference type="NCBI Taxonomy" id="1294270"/>
    <lineage>
        <taxon>Bacteria</taxon>
        <taxon>Pseudomonadati</taxon>
        <taxon>Myxococcota</taxon>
        <taxon>Myxococcia</taxon>
        <taxon>Myxococcales</taxon>
        <taxon>Cystobacterineae</taxon>
        <taxon>Archangiaceae</taxon>
        <taxon>Melittangium</taxon>
    </lineage>
</organism>
<dbReference type="Pfam" id="PF13091">
    <property type="entry name" value="PLDc_2"/>
    <property type="match status" value="2"/>
</dbReference>
<evidence type="ECO:0000256" key="6">
    <source>
        <dbReference type="ARBA" id="ARBA00023098"/>
    </source>
</evidence>
<evidence type="ECO:0000256" key="4">
    <source>
        <dbReference type="ARBA" id="ARBA00022801"/>
    </source>
</evidence>
<dbReference type="Proteomes" id="UP000217289">
    <property type="component" value="Chromosome"/>
</dbReference>
<feature type="chain" id="PRO_5013168499" description="phospholipase D" evidence="7">
    <location>
        <begin position="24"/>
        <end position="400"/>
    </location>
</feature>
<dbReference type="EMBL" id="CP022163">
    <property type="protein sequence ID" value="ATB31167.1"/>
    <property type="molecule type" value="Genomic_DNA"/>
</dbReference>
<evidence type="ECO:0000256" key="1">
    <source>
        <dbReference type="ARBA" id="ARBA00000798"/>
    </source>
</evidence>
<dbReference type="KEGG" id="mbd:MEBOL_004629"/>
<keyword evidence="6" id="KW-0443">Lipid metabolism</keyword>
<feature type="domain" description="Phospholipase D-like" evidence="8">
    <location>
        <begin position="273"/>
        <end position="391"/>
    </location>
</feature>
<dbReference type="PANTHER" id="PTHR43856:SF1">
    <property type="entry name" value="MITOCHONDRIAL CARDIOLIPIN HYDROLASE"/>
    <property type="match status" value="1"/>
</dbReference>
<dbReference type="AlphaFoldDB" id="A0A250IJ58"/>
<dbReference type="GO" id="GO:0016891">
    <property type="term" value="F:RNA endonuclease activity producing 5'-phosphomonoesters, hydrolytic mechanism"/>
    <property type="evidence" value="ECO:0007669"/>
    <property type="project" value="TreeGrafter"/>
</dbReference>
<evidence type="ECO:0000259" key="8">
    <source>
        <dbReference type="Pfam" id="PF13091"/>
    </source>
</evidence>
<accession>A0A250IJ58</accession>
<dbReference type="PROSITE" id="PS51257">
    <property type="entry name" value="PROKAR_LIPOPROTEIN"/>
    <property type="match status" value="1"/>
</dbReference>
<keyword evidence="4" id="KW-0378">Hydrolase</keyword>
<dbReference type="InterPro" id="IPR025202">
    <property type="entry name" value="PLD-like_dom"/>
</dbReference>
<dbReference type="InterPro" id="IPR051406">
    <property type="entry name" value="PLD_domain"/>
</dbReference>
<comment type="similarity">
    <text evidence="2">Belongs to the phospholipase D family.</text>
</comment>
<feature type="signal peptide" evidence="7">
    <location>
        <begin position="1"/>
        <end position="23"/>
    </location>
</feature>
<protein>
    <recommendedName>
        <fullName evidence="3">phospholipase D</fullName>
        <ecNumber evidence="3">3.1.4.4</ecNumber>
    </recommendedName>
</protein>
<name>A0A250IJ58_9BACT</name>
<keyword evidence="10" id="KW-1185">Reference proteome</keyword>
<sequence length="400" mass="43793">MRFTMRSLAVAAAFAGGSLSLLSSCAPPDVDDAPEVGTTRAGINTASTTIGGYPVWVHFTNPPAHGGDDRTILNEAIRLINDTPSGGKIRAAIHSLTANGVYTALINAKNRGVSVQVVEDGSDEFEEDTSPRQLHSALGSNHVFCGDRKAGGNYGCITTDSSGIMHTKLYTFSQTKDPNGVLRSNVVWFGSANMTYATGSQTFNNTVTIYGDAEQFNQFNTYFNQLFAQKHYSGNNFYDASVPRGYWTGTARVYASPDQDGDLVYNRLNDIVANADCRVRVAQASIHDSRPELVDLLVRLKNGGCKVWVVANKVESTSLGKFKGAGISVRKHDVHDKFILVYSRFAESTDNRSLVFTGSHNWTYSANYRNDEIFVRLESEALYSAYYDHFNDAYNNGPAM</sequence>
<dbReference type="GO" id="GO:0016042">
    <property type="term" value="P:lipid catabolic process"/>
    <property type="evidence" value="ECO:0007669"/>
    <property type="project" value="UniProtKB-KW"/>
</dbReference>
<gene>
    <name evidence="9" type="ORF">MEBOL_004629</name>
</gene>
<evidence type="ECO:0000256" key="2">
    <source>
        <dbReference type="ARBA" id="ARBA00008664"/>
    </source>
</evidence>
<keyword evidence="5" id="KW-0442">Lipid degradation</keyword>
<comment type="catalytic activity">
    <reaction evidence="1">
        <text>a 1,2-diacyl-sn-glycero-3-phosphocholine + H2O = a 1,2-diacyl-sn-glycero-3-phosphate + choline + H(+)</text>
        <dbReference type="Rhea" id="RHEA:14445"/>
        <dbReference type="ChEBI" id="CHEBI:15354"/>
        <dbReference type="ChEBI" id="CHEBI:15377"/>
        <dbReference type="ChEBI" id="CHEBI:15378"/>
        <dbReference type="ChEBI" id="CHEBI:57643"/>
        <dbReference type="ChEBI" id="CHEBI:58608"/>
        <dbReference type="EC" id="3.1.4.4"/>
    </reaction>
</comment>
<reference evidence="9 10" key="1">
    <citation type="submission" date="2017-06" db="EMBL/GenBank/DDBJ databases">
        <authorList>
            <person name="Kim H.J."/>
            <person name="Triplett B.A."/>
        </authorList>
    </citation>
    <scope>NUCLEOTIDE SEQUENCE [LARGE SCALE GENOMIC DNA]</scope>
    <source>
        <strain evidence="9 10">DSM 14713</strain>
    </source>
</reference>
<proteinExistence type="inferred from homology"/>
<keyword evidence="7" id="KW-0732">Signal</keyword>
<evidence type="ECO:0000256" key="5">
    <source>
        <dbReference type="ARBA" id="ARBA00022963"/>
    </source>
</evidence>
<dbReference type="SUPFAM" id="SSF56024">
    <property type="entry name" value="Phospholipase D/nuclease"/>
    <property type="match status" value="2"/>
</dbReference>
<feature type="domain" description="Phospholipase D-like" evidence="8">
    <location>
        <begin position="88"/>
        <end position="226"/>
    </location>
</feature>
<evidence type="ECO:0000313" key="9">
    <source>
        <dbReference type="EMBL" id="ATB31167.1"/>
    </source>
</evidence>
<evidence type="ECO:0000256" key="3">
    <source>
        <dbReference type="ARBA" id="ARBA00012027"/>
    </source>
</evidence>
<evidence type="ECO:0000313" key="10">
    <source>
        <dbReference type="Proteomes" id="UP000217289"/>
    </source>
</evidence>
<dbReference type="Gene3D" id="3.30.870.10">
    <property type="entry name" value="Endonuclease Chain A"/>
    <property type="match status" value="2"/>
</dbReference>
<dbReference type="GO" id="GO:0004630">
    <property type="term" value="F:phospholipase D activity"/>
    <property type="evidence" value="ECO:0007669"/>
    <property type="project" value="UniProtKB-EC"/>
</dbReference>